<name>A0ABS7QYI5_9ACTN</name>
<dbReference type="Gene3D" id="3.30.1310.20">
    <property type="entry name" value="PRTase-like"/>
    <property type="match status" value="1"/>
</dbReference>
<sequence length="221" mass="23702">MRYQDRAQAGRELARRLRETRERGGLPGGTVVLALPRGGVPVAAEVARALDAPLDVLIVRKIGAPQHEEYAIGALAGDDPPYVDESAVAALRLAPEELDARVAAERAEARRREECYRRGRPAPDLTGRSVVVVDDGLATGATARVALRHVRGARPRRLVLAVPVGEAGAVAALGEEADEVVCGYRPPRFMAVGEWYDDFRQLTDAEVLDVLDAQDGRSPGG</sequence>
<dbReference type="SUPFAM" id="SSF53271">
    <property type="entry name" value="PRTase-like"/>
    <property type="match status" value="1"/>
</dbReference>
<dbReference type="RefSeq" id="WP_222981011.1">
    <property type="nucleotide sequence ID" value="NZ_JAINVZ010000023.1"/>
</dbReference>
<dbReference type="InterPro" id="IPR000836">
    <property type="entry name" value="PRTase_dom"/>
</dbReference>
<feature type="domain" description="Phosphoribosyltransferase" evidence="1">
    <location>
        <begin position="6"/>
        <end position="165"/>
    </location>
</feature>
<evidence type="ECO:0000313" key="3">
    <source>
        <dbReference type="Proteomes" id="UP001198565"/>
    </source>
</evidence>
<dbReference type="Gene3D" id="3.40.50.2020">
    <property type="match status" value="1"/>
</dbReference>
<accession>A0ABS7QYI5</accession>
<comment type="caution">
    <text evidence="2">The sequence shown here is derived from an EMBL/GenBank/DDBJ whole genome shotgun (WGS) entry which is preliminary data.</text>
</comment>
<gene>
    <name evidence="2" type="ORF">K7472_26085</name>
</gene>
<dbReference type="Pfam" id="PF00156">
    <property type="entry name" value="Pribosyltran"/>
    <property type="match status" value="1"/>
</dbReference>
<evidence type="ECO:0000259" key="1">
    <source>
        <dbReference type="Pfam" id="PF00156"/>
    </source>
</evidence>
<evidence type="ECO:0000313" key="2">
    <source>
        <dbReference type="EMBL" id="MBY8888282.1"/>
    </source>
</evidence>
<keyword evidence="2" id="KW-0808">Transferase</keyword>
<dbReference type="EMBL" id="JAINVZ010000023">
    <property type="protein sequence ID" value="MBY8888282.1"/>
    <property type="molecule type" value="Genomic_DNA"/>
</dbReference>
<reference evidence="2 3" key="1">
    <citation type="submission" date="2021-08" db="EMBL/GenBank/DDBJ databases">
        <title>Streptomyces sp. PTM05 isolated from lichen.</title>
        <authorList>
            <person name="Somphong A."/>
            <person name="Phongsopitanun W."/>
            <person name="Tanasupawat S."/>
        </authorList>
    </citation>
    <scope>NUCLEOTIDE SEQUENCE [LARGE SCALE GENOMIC DNA]</scope>
    <source>
        <strain evidence="2 3">Ptm05</strain>
    </source>
</reference>
<dbReference type="Proteomes" id="UP001198565">
    <property type="component" value="Unassembled WGS sequence"/>
</dbReference>
<dbReference type="InterPro" id="IPR029057">
    <property type="entry name" value="PRTase-like"/>
</dbReference>
<keyword evidence="3" id="KW-1185">Reference proteome</keyword>
<dbReference type="CDD" id="cd06223">
    <property type="entry name" value="PRTases_typeI"/>
    <property type="match status" value="1"/>
</dbReference>
<keyword evidence="2" id="KW-0328">Glycosyltransferase</keyword>
<proteinExistence type="predicted"/>
<protein>
    <submittedName>
        <fullName evidence="2">Phosphoribosyltransferase</fullName>
    </submittedName>
</protein>
<dbReference type="GO" id="GO:0016757">
    <property type="term" value="F:glycosyltransferase activity"/>
    <property type="evidence" value="ECO:0007669"/>
    <property type="project" value="UniProtKB-KW"/>
</dbReference>
<organism evidence="2 3">
    <name type="scientific">Streptantibioticus parmotrematis</name>
    <dbReference type="NCBI Taxonomy" id="2873249"/>
    <lineage>
        <taxon>Bacteria</taxon>
        <taxon>Bacillati</taxon>
        <taxon>Actinomycetota</taxon>
        <taxon>Actinomycetes</taxon>
        <taxon>Kitasatosporales</taxon>
        <taxon>Streptomycetaceae</taxon>
        <taxon>Streptantibioticus</taxon>
    </lineage>
</organism>